<comment type="caution">
    <text evidence="5">The sequence shown here is derived from an EMBL/GenBank/DDBJ whole genome shotgun (WGS) entry which is preliminary data.</text>
</comment>
<dbReference type="EMBL" id="JBHMDO010000047">
    <property type="protein sequence ID" value="MFB9330348.1"/>
    <property type="molecule type" value="Genomic_DNA"/>
</dbReference>
<keyword evidence="6" id="KW-1185">Reference proteome</keyword>
<dbReference type="SMART" id="SM00345">
    <property type="entry name" value="HTH_GNTR"/>
    <property type="match status" value="1"/>
</dbReference>
<keyword evidence="2" id="KW-0238">DNA-binding</keyword>
<evidence type="ECO:0000256" key="2">
    <source>
        <dbReference type="ARBA" id="ARBA00023125"/>
    </source>
</evidence>
<protein>
    <submittedName>
        <fullName evidence="5">FadR/GntR family transcriptional regulator</fullName>
    </submittedName>
</protein>
<dbReference type="CDD" id="cd07377">
    <property type="entry name" value="WHTH_GntR"/>
    <property type="match status" value="1"/>
</dbReference>
<dbReference type="Gene3D" id="1.20.120.530">
    <property type="entry name" value="GntR ligand-binding domain-like"/>
    <property type="match status" value="1"/>
</dbReference>
<dbReference type="InterPro" id="IPR000524">
    <property type="entry name" value="Tscrpt_reg_HTH_GntR"/>
</dbReference>
<evidence type="ECO:0000256" key="3">
    <source>
        <dbReference type="ARBA" id="ARBA00023163"/>
    </source>
</evidence>
<dbReference type="PANTHER" id="PTHR43537">
    <property type="entry name" value="TRANSCRIPTIONAL REGULATOR, GNTR FAMILY"/>
    <property type="match status" value="1"/>
</dbReference>
<dbReference type="SUPFAM" id="SSF46785">
    <property type="entry name" value="Winged helix' DNA-binding domain"/>
    <property type="match status" value="1"/>
</dbReference>
<dbReference type="InterPro" id="IPR036390">
    <property type="entry name" value="WH_DNA-bd_sf"/>
</dbReference>
<feature type="domain" description="HTH gntR-type" evidence="4">
    <location>
        <begin position="9"/>
        <end position="77"/>
    </location>
</feature>
<dbReference type="RefSeq" id="WP_377501446.1">
    <property type="nucleotide sequence ID" value="NZ_JBHMDO010000047.1"/>
</dbReference>
<dbReference type="PROSITE" id="PS50949">
    <property type="entry name" value="HTH_GNTR"/>
    <property type="match status" value="1"/>
</dbReference>
<reference evidence="5 6" key="1">
    <citation type="submission" date="2024-09" db="EMBL/GenBank/DDBJ databases">
        <authorList>
            <person name="Sun Q."/>
            <person name="Mori K."/>
        </authorList>
    </citation>
    <scope>NUCLEOTIDE SEQUENCE [LARGE SCALE GENOMIC DNA]</scope>
    <source>
        <strain evidence="5 6">TISTR 2452</strain>
    </source>
</reference>
<proteinExistence type="predicted"/>
<evidence type="ECO:0000313" key="6">
    <source>
        <dbReference type="Proteomes" id="UP001589747"/>
    </source>
</evidence>
<dbReference type="InterPro" id="IPR011711">
    <property type="entry name" value="GntR_C"/>
</dbReference>
<organism evidence="5 6">
    <name type="scientific">Paenibacillus aurantiacus</name>
    <dbReference type="NCBI Taxonomy" id="1936118"/>
    <lineage>
        <taxon>Bacteria</taxon>
        <taxon>Bacillati</taxon>
        <taxon>Bacillota</taxon>
        <taxon>Bacilli</taxon>
        <taxon>Bacillales</taxon>
        <taxon>Paenibacillaceae</taxon>
        <taxon>Paenibacillus</taxon>
    </lineage>
</organism>
<sequence>MNFQKITPRKIYEEIAEQLKTHILDGGWKSGDRLPSTKELSEQFQVGRSTMREALSALKAMGLIEIRHGDGCFVRSVEAGDIRMPEFDTRLLSREAIFELLEARIALEVSNASLAAKRRTATDLAAFRELLQTMRDRLGDESFGESSDLAFHRLLAEAAHNTILVRLLETIASQLEAAIKEARRIQLYGNEQVAQRLLEEHEAIFAAVERQDAAEAESHMRAHLEHVERALRKHFEQRDQGQSPDGI</sequence>
<dbReference type="PRINTS" id="PR00035">
    <property type="entry name" value="HTHGNTR"/>
</dbReference>
<evidence type="ECO:0000259" key="4">
    <source>
        <dbReference type="PROSITE" id="PS50949"/>
    </source>
</evidence>
<evidence type="ECO:0000313" key="5">
    <source>
        <dbReference type="EMBL" id="MFB9330348.1"/>
    </source>
</evidence>
<dbReference type="Pfam" id="PF07729">
    <property type="entry name" value="FCD"/>
    <property type="match status" value="1"/>
</dbReference>
<dbReference type="Proteomes" id="UP001589747">
    <property type="component" value="Unassembled WGS sequence"/>
</dbReference>
<dbReference type="PANTHER" id="PTHR43537:SF5">
    <property type="entry name" value="UXU OPERON TRANSCRIPTIONAL REGULATOR"/>
    <property type="match status" value="1"/>
</dbReference>
<dbReference type="InterPro" id="IPR008920">
    <property type="entry name" value="TF_FadR/GntR_C"/>
</dbReference>
<accession>A0ABV5L1K3</accession>
<gene>
    <name evidence="5" type="ORF">ACFFSY_30755</name>
</gene>
<keyword evidence="3" id="KW-0804">Transcription</keyword>
<name>A0ABV5L1K3_9BACL</name>
<dbReference type="SUPFAM" id="SSF48008">
    <property type="entry name" value="GntR ligand-binding domain-like"/>
    <property type="match status" value="1"/>
</dbReference>
<evidence type="ECO:0000256" key="1">
    <source>
        <dbReference type="ARBA" id="ARBA00023015"/>
    </source>
</evidence>
<dbReference type="Gene3D" id="1.10.10.10">
    <property type="entry name" value="Winged helix-like DNA-binding domain superfamily/Winged helix DNA-binding domain"/>
    <property type="match status" value="1"/>
</dbReference>
<dbReference type="Pfam" id="PF00392">
    <property type="entry name" value="GntR"/>
    <property type="match status" value="1"/>
</dbReference>
<dbReference type="InterPro" id="IPR036388">
    <property type="entry name" value="WH-like_DNA-bd_sf"/>
</dbReference>
<keyword evidence="1" id="KW-0805">Transcription regulation</keyword>
<dbReference type="SMART" id="SM00895">
    <property type="entry name" value="FCD"/>
    <property type="match status" value="1"/>
</dbReference>